<dbReference type="Proteomes" id="UP000051835">
    <property type="component" value="Unassembled WGS sequence"/>
</dbReference>
<evidence type="ECO:0000313" key="2">
    <source>
        <dbReference type="Proteomes" id="UP000051835"/>
    </source>
</evidence>
<dbReference type="PATRIC" id="fig|1423805.4.peg.301"/>
<protein>
    <submittedName>
        <fullName evidence="1">Uncharacterized protein</fullName>
    </submittedName>
</protein>
<gene>
    <name evidence="1" type="ORF">FD37_GL000295</name>
</gene>
<evidence type="ECO:0000313" key="1">
    <source>
        <dbReference type="EMBL" id="KRL46820.1"/>
    </source>
</evidence>
<sequence length="78" mass="8884">MTKRHHPYQSPYADLLTDQRYAFATRLAGETGLDQSQILFAYLQITATVASGGQTATPTQQREVDRRFQQFLHDAQPE</sequence>
<dbReference type="RefSeq" id="WP_056965127.1">
    <property type="nucleotide sequence ID" value="NZ_AZFC01000035.1"/>
</dbReference>
<reference evidence="1 2" key="1">
    <citation type="journal article" date="2015" name="Genome Announc.">
        <title>Expanding the biotechnology potential of lactobacilli through comparative genomics of 213 strains and associated genera.</title>
        <authorList>
            <person name="Sun Z."/>
            <person name="Harris H.M."/>
            <person name="McCann A."/>
            <person name="Guo C."/>
            <person name="Argimon S."/>
            <person name="Zhang W."/>
            <person name="Yang X."/>
            <person name="Jeffery I.B."/>
            <person name="Cooney J.C."/>
            <person name="Kagawa T.F."/>
            <person name="Liu W."/>
            <person name="Song Y."/>
            <person name="Salvetti E."/>
            <person name="Wrobel A."/>
            <person name="Rasinkangas P."/>
            <person name="Parkhill J."/>
            <person name="Rea M.C."/>
            <person name="O'Sullivan O."/>
            <person name="Ritari J."/>
            <person name="Douillard F.P."/>
            <person name="Paul Ross R."/>
            <person name="Yang R."/>
            <person name="Briner A.E."/>
            <person name="Felis G.E."/>
            <person name="de Vos W.M."/>
            <person name="Barrangou R."/>
            <person name="Klaenhammer T.R."/>
            <person name="Caufield P.W."/>
            <person name="Cui Y."/>
            <person name="Zhang H."/>
            <person name="O'Toole P.W."/>
        </authorList>
    </citation>
    <scope>NUCLEOTIDE SEQUENCE [LARGE SCALE GENOMIC DNA]</scope>
    <source>
        <strain evidence="1 2">DSM 15429</strain>
    </source>
</reference>
<dbReference type="AlphaFoldDB" id="A0A0R1QVI6"/>
<name>A0A0R1QVI6_9LACO</name>
<dbReference type="EMBL" id="AZFC01000035">
    <property type="protein sequence ID" value="KRL46820.1"/>
    <property type="molecule type" value="Genomic_DNA"/>
</dbReference>
<accession>A0A0R1QVI6</accession>
<organism evidence="1 2">
    <name type="scientific">Levilactobacillus spicheri DSM 15429</name>
    <dbReference type="NCBI Taxonomy" id="1423805"/>
    <lineage>
        <taxon>Bacteria</taxon>
        <taxon>Bacillati</taxon>
        <taxon>Bacillota</taxon>
        <taxon>Bacilli</taxon>
        <taxon>Lactobacillales</taxon>
        <taxon>Lactobacillaceae</taxon>
        <taxon>Levilactobacillus</taxon>
    </lineage>
</organism>
<comment type="caution">
    <text evidence="1">The sequence shown here is derived from an EMBL/GenBank/DDBJ whole genome shotgun (WGS) entry which is preliminary data.</text>
</comment>
<proteinExistence type="predicted"/>